<dbReference type="InterPro" id="IPR001478">
    <property type="entry name" value="PDZ"/>
</dbReference>
<dbReference type="InterPro" id="IPR011072">
    <property type="entry name" value="HR1_rho-bd"/>
</dbReference>
<dbReference type="Pfam" id="PF03097">
    <property type="entry name" value="BRO1"/>
    <property type="match status" value="1"/>
</dbReference>
<dbReference type="AlphaFoldDB" id="A0AAV2HG63"/>
<dbReference type="SUPFAM" id="SSF50156">
    <property type="entry name" value="PDZ domain-like"/>
    <property type="match status" value="1"/>
</dbReference>
<proteinExistence type="inferred from homology"/>
<keyword evidence="2" id="KW-0175">Coiled coil</keyword>
<dbReference type="CDD" id="cd06712">
    <property type="entry name" value="PDZ_rhophilin-like"/>
    <property type="match status" value="1"/>
</dbReference>
<evidence type="ECO:0000256" key="2">
    <source>
        <dbReference type="PROSITE-ProRule" id="PRU01207"/>
    </source>
</evidence>
<organism evidence="7 8">
    <name type="scientific">Lymnaea stagnalis</name>
    <name type="common">Great pond snail</name>
    <name type="synonym">Helix stagnalis</name>
    <dbReference type="NCBI Taxonomy" id="6523"/>
    <lineage>
        <taxon>Eukaryota</taxon>
        <taxon>Metazoa</taxon>
        <taxon>Spiralia</taxon>
        <taxon>Lophotrochozoa</taxon>
        <taxon>Mollusca</taxon>
        <taxon>Gastropoda</taxon>
        <taxon>Heterobranchia</taxon>
        <taxon>Euthyneura</taxon>
        <taxon>Panpulmonata</taxon>
        <taxon>Hygrophila</taxon>
        <taxon>Lymnaeoidea</taxon>
        <taxon>Lymnaeidae</taxon>
        <taxon>Lymnaea</taxon>
    </lineage>
</organism>
<dbReference type="SMART" id="SM00742">
    <property type="entry name" value="Hr1"/>
    <property type="match status" value="1"/>
</dbReference>
<dbReference type="SMART" id="SM01041">
    <property type="entry name" value="BRO1"/>
    <property type="match status" value="1"/>
</dbReference>
<sequence>MSVLDKIVLDVKMNQDRAYRKGSDPLKETARGKLQNQRQKLNEKINKELRMRTGAENLYKAAENNKKLRDRVALELSYFNSNIQLLKEQLSDMNSSVEVYQHENSSSNTPMIPLGLKETTAIDFTVPFKDEILEHYSEDGNNYSKEIQELCELREAVRSPERSQAGVELLMEYFGQLGNIEKRFFSGKRNLPVYFHWYDCLTGVPDTQKSIGFEKGSILYNIGALYTQIACKQDRTKKEGLIQAIVNFEKAAGAFKYLENRFSAAPSQDMQPESLAMLGSLMLAQAQECVLEGRLIGGSKEGVFNCTQIAQEAAMVSLKYKDTYSKMATDSIKSYLPFSWLSMAETKYHFYKGLSHYYVALALLEQKDSSDMAKLRLMFEAVHNEVAPRDENNGLQLPATEEERKNLGRAHLRESVINHEESIRIHNLCKQLRKIDTFRDILQKTHERAVSKFATLEEEDDFSEVLTVPEILGMSEHNSVSVAPDLSKFKGSDIFKKLGPISIFNATNDWSAPRTVLLERQPNEGFGFSVRGDSPVMIADIEEGSVAAKSGMKVKDYIVGIGQVDTKWAKHDEVVKLVRQANLSLSMTLITPAVRPEPSSQRPFSTISLPASPLKVPPQNQNASTERERKAQSRISAPWLFVRRNSNKEKNGTAERPVSVAFPISNGTTKVVGNGTLKTLPNGGDVEL</sequence>
<evidence type="ECO:0000256" key="3">
    <source>
        <dbReference type="SAM" id="MobiDB-lite"/>
    </source>
</evidence>
<keyword evidence="8" id="KW-1185">Reference proteome</keyword>
<feature type="domain" description="REM-1" evidence="6">
    <location>
        <begin position="24"/>
        <end position="99"/>
    </location>
</feature>
<evidence type="ECO:0008006" key="9">
    <source>
        <dbReference type="Google" id="ProtNLM"/>
    </source>
</evidence>
<dbReference type="SMART" id="SM00228">
    <property type="entry name" value="PDZ"/>
    <property type="match status" value="1"/>
</dbReference>
<name>A0AAV2HG63_LYMST</name>
<feature type="region of interest" description="Disordered" evidence="3">
    <location>
        <begin position="594"/>
        <end position="635"/>
    </location>
</feature>
<feature type="domain" description="PDZ" evidence="4">
    <location>
        <begin position="515"/>
        <end position="593"/>
    </location>
</feature>
<dbReference type="Proteomes" id="UP001497497">
    <property type="component" value="Unassembled WGS sequence"/>
</dbReference>
<comment type="caution">
    <text evidence="7">The sequence shown here is derived from an EMBL/GenBank/DDBJ whole genome shotgun (WGS) entry which is preliminary data.</text>
</comment>
<dbReference type="PROSITE" id="PS51860">
    <property type="entry name" value="REM_1"/>
    <property type="match status" value="1"/>
</dbReference>
<evidence type="ECO:0000256" key="1">
    <source>
        <dbReference type="ARBA" id="ARBA00010369"/>
    </source>
</evidence>
<dbReference type="Gene3D" id="1.25.40.280">
    <property type="entry name" value="alix/aip1 like domains"/>
    <property type="match status" value="1"/>
</dbReference>
<dbReference type="GO" id="GO:0051497">
    <property type="term" value="P:negative regulation of stress fiber assembly"/>
    <property type="evidence" value="ECO:0007669"/>
    <property type="project" value="TreeGrafter"/>
</dbReference>
<dbReference type="EMBL" id="CAXITT010000113">
    <property type="protein sequence ID" value="CAL1532314.1"/>
    <property type="molecule type" value="Genomic_DNA"/>
</dbReference>
<protein>
    <recommendedName>
        <fullName evidence="9">Rhophilin-2</fullName>
    </recommendedName>
</protein>
<dbReference type="Pfam" id="PF00595">
    <property type="entry name" value="PDZ"/>
    <property type="match status" value="1"/>
</dbReference>
<dbReference type="Gene3D" id="1.10.287.160">
    <property type="entry name" value="HR1 repeat"/>
    <property type="match status" value="1"/>
</dbReference>
<dbReference type="InterPro" id="IPR036034">
    <property type="entry name" value="PDZ_sf"/>
</dbReference>
<gene>
    <name evidence="7" type="ORF">GSLYS_00006393001</name>
</gene>
<dbReference type="Gene3D" id="2.30.42.10">
    <property type="match status" value="1"/>
</dbReference>
<evidence type="ECO:0000313" key="7">
    <source>
        <dbReference type="EMBL" id="CAL1532314.1"/>
    </source>
</evidence>
<dbReference type="GO" id="GO:0007165">
    <property type="term" value="P:signal transduction"/>
    <property type="evidence" value="ECO:0007669"/>
    <property type="project" value="InterPro"/>
</dbReference>
<dbReference type="PROSITE" id="PS50106">
    <property type="entry name" value="PDZ"/>
    <property type="match status" value="1"/>
</dbReference>
<dbReference type="InterPro" id="IPR036274">
    <property type="entry name" value="HR1_rpt_sf"/>
</dbReference>
<dbReference type="InterPro" id="IPR004328">
    <property type="entry name" value="BRO1_dom"/>
</dbReference>
<feature type="compositionally biased region" description="Polar residues" evidence="3">
    <location>
        <begin position="598"/>
        <end position="609"/>
    </location>
</feature>
<dbReference type="InterPro" id="IPR047138">
    <property type="entry name" value="RHPN1_2"/>
</dbReference>
<evidence type="ECO:0000313" key="8">
    <source>
        <dbReference type="Proteomes" id="UP001497497"/>
    </source>
</evidence>
<dbReference type="PANTHER" id="PTHR23031:SF15">
    <property type="entry name" value="LD12055P"/>
    <property type="match status" value="1"/>
</dbReference>
<evidence type="ECO:0000259" key="5">
    <source>
        <dbReference type="PROSITE" id="PS51180"/>
    </source>
</evidence>
<dbReference type="Pfam" id="PF02185">
    <property type="entry name" value="HR1"/>
    <property type="match status" value="1"/>
</dbReference>
<comment type="similarity">
    <text evidence="1">Belongs to the RHPN family.</text>
</comment>
<reference evidence="7 8" key="1">
    <citation type="submission" date="2024-04" db="EMBL/GenBank/DDBJ databases">
        <authorList>
            <consortium name="Genoscope - CEA"/>
            <person name="William W."/>
        </authorList>
    </citation>
    <scope>NUCLEOTIDE SEQUENCE [LARGE SCALE GENOMIC DNA]</scope>
</reference>
<dbReference type="CDD" id="cd11633">
    <property type="entry name" value="HR1_Rhophilin-1"/>
    <property type="match status" value="1"/>
</dbReference>
<accession>A0AAV2HG63</accession>
<feature type="domain" description="BRO1" evidence="5">
    <location>
        <begin position="110"/>
        <end position="501"/>
    </location>
</feature>
<dbReference type="PANTHER" id="PTHR23031">
    <property type="entry name" value="RHOPHILIN"/>
    <property type="match status" value="1"/>
</dbReference>
<dbReference type="SUPFAM" id="SSF46585">
    <property type="entry name" value="HR1 repeat"/>
    <property type="match status" value="1"/>
</dbReference>
<evidence type="ECO:0000259" key="6">
    <source>
        <dbReference type="PROSITE" id="PS51860"/>
    </source>
</evidence>
<dbReference type="InterPro" id="IPR038499">
    <property type="entry name" value="BRO1_sf"/>
</dbReference>
<dbReference type="PROSITE" id="PS51180">
    <property type="entry name" value="BRO1"/>
    <property type="match status" value="1"/>
</dbReference>
<evidence type="ECO:0000259" key="4">
    <source>
        <dbReference type="PROSITE" id="PS50106"/>
    </source>
</evidence>